<dbReference type="PANTHER" id="PTHR46791:SF5">
    <property type="entry name" value="CLR5 DOMAIN-CONTAINING PROTEIN-RELATED"/>
    <property type="match status" value="1"/>
</dbReference>
<dbReference type="Proteomes" id="UP000219338">
    <property type="component" value="Unassembled WGS sequence"/>
</dbReference>
<accession>A0A284RRF9</accession>
<dbReference type="InterPro" id="IPR012337">
    <property type="entry name" value="RNaseH-like_sf"/>
</dbReference>
<organism evidence="2 3">
    <name type="scientific">Armillaria ostoyae</name>
    <name type="common">Armillaria root rot fungus</name>
    <dbReference type="NCBI Taxonomy" id="47428"/>
    <lineage>
        <taxon>Eukaryota</taxon>
        <taxon>Fungi</taxon>
        <taxon>Dikarya</taxon>
        <taxon>Basidiomycota</taxon>
        <taxon>Agaricomycotina</taxon>
        <taxon>Agaricomycetes</taxon>
        <taxon>Agaricomycetidae</taxon>
        <taxon>Agaricales</taxon>
        <taxon>Marasmiineae</taxon>
        <taxon>Physalacriaceae</taxon>
        <taxon>Armillaria</taxon>
    </lineage>
</organism>
<reference evidence="3" key="1">
    <citation type="journal article" date="2017" name="Nat. Ecol. Evol.">
        <title>Genome expansion and lineage-specific genetic innovations in the forest pathogenic fungi Armillaria.</title>
        <authorList>
            <person name="Sipos G."/>
            <person name="Prasanna A.N."/>
            <person name="Walter M.C."/>
            <person name="O'Connor E."/>
            <person name="Balint B."/>
            <person name="Krizsan K."/>
            <person name="Kiss B."/>
            <person name="Hess J."/>
            <person name="Varga T."/>
            <person name="Slot J."/>
            <person name="Riley R."/>
            <person name="Boka B."/>
            <person name="Rigling D."/>
            <person name="Barry K."/>
            <person name="Lee J."/>
            <person name="Mihaltcheva S."/>
            <person name="LaButti K."/>
            <person name="Lipzen A."/>
            <person name="Waldron R."/>
            <person name="Moloney N.M."/>
            <person name="Sperisen C."/>
            <person name="Kredics L."/>
            <person name="Vagvoelgyi C."/>
            <person name="Patrignani A."/>
            <person name="Fitzpatrick D."/>
            <person name="Nagy I."/>
            <person name="Doyle S."/>
            <person name="Anderson J.B."/>
            <person name="Grigoriev I.V."/>
            <person name="Gueldener U."/>
            <person name="Muensterkoetter M."/>
            <person name="Nagy L.G."/>
        </authorList>
    </citation>
    <scope>NUCLEOTIDE SEQUENCE [LARGE SCALE GENOMIC DNA]</scope>
    <source>
        <strain evidence="3">C18/9</strain>
    </source>
</reference>
<dbReference type="EMBL" id="FUEG01000014">
    <property type="protein sequence ID" value="SJL11285.1"/>
    <property type="molecule type" value="Genomic_DNA"/>
</dbReference>
<evidence type="ECO:0000313" key="3">
    <source>
        <dbReference type="Proteomes" id="UP000219338"/>
    </source>
</evidence>
<dbReference type="OMA" id="PCELPNC"/>
<dbReference type="STRING" id="47428.A0A284RRF9"/>
<dbReference type="Pfam" id="PF24764">
    <property type="entry name" value="rva_4"/>
    <property type="match status" value="1"/>
</dbReference>
<dbReference type="OrthoDB" id="3353107at2759"/>
<dbReference type="AlphaFoldDB" id="A0A284RRF9"/>
<gene>
    <name evidence="2" type="ORF">ARMOST_14688</name>
</gene>
<feature type="domain" description="Integrase core" evidence="1">
    <location>
        <begin position="49"/>
        <end position="234"/>
    </location>
</feature>
<proteinExistence type="predicted"/>
<evidence type="ECO:0000313" key="2">
    <source>
        <dbReference type="EMBL" id="SJL11285.1"/>
    </source>
</evidence>
<dbReference type="PANTHER" id="PTHR46791">
    <property type="entry name" value="EXPRESSED PROTEIN"/>
    <property type="match status" value="1"/>
</dbReference>
<protein>
    <recommendedName>
        <fullName evidence="1">Integrase core domain-containing protein</fullName>
    </recommendedName>
</protein>
<dbReference type="SUPFAM" id="SSF53098">
    <property type="entry name" value="Ribonuclease H-like"/>
    <property type="match status" value="1"/>
</dbReference>
<evidence type="ECO:0000259" key="1">
    <source>
        <dbReference type="Pfam" id="PF24764"/>
    </source>
</evidence>
<name>A0A284RRF9_ARMOS</name>
<keyword evidence="3" id="KW-1185">Reference proteome</keyword>
<dbReference type="InterPro" id="IPR058913">
    <property type="entry name" value="Integrase_dom_put"/>
</dbReference>
<sequence length="362" mass="41313">MSDISDEDLDKLIDGIHAVCPGFGRPQIKAAVARLGHCFGRRLLARKNYSVPGANSIWHHNGNHRLIRWKIVLHIFVDGKTRIVTNIRASNSNRPYVVLMVFVDATMVWGVPIHLHGDHGVENLYTAQWMENYRGVLTNTYLWGRSVHNTRAERMWVETSRSCMDDWYAFFMELEASYGLDHDNSAHIWLLQHLFLLTIDADALQWVDWWNNHPIPLEGKHPETLSNMWIESQLMDGLRGLEYIVLTDPLVVDPFAAIPRMGVNQDILRLLQQHHQALTPDVLTHLDDGRADALLPQNFPKESLAYVPCELPNCSLSPEEVQVLDRTLQTSSGMGDETMAGRRVLWIHALETMNAILIHCQG</sequence>